<dbReference type="GO" id="GO:0006313">
    <property type="term" value="P:DNA transposition"/>
    <property type="evidence" value="ECO:0007669"/>
    <property type="project" value="InterPro"/>
</dbReference>
<gene>
    <name evidence="3" type="primary">NCL1_52235</name>
    <name evidence="3" type="ORF">TNCV_4374831</name>
</gene>
<evidence type="ECO:0000313" key="3">
    <source>
        <dbReference type="EMBL" id="GFY26737.1"/>
    </source>
</evidence>
<accession>A0A8X6W1V0</accession>
<dbReference type="AlphaFoldDB" id="A0A8X6W1V0"/>
<dbReference type="InterPro" id="IPR002492">
    <property type="entry name" value="Transposase_Tc1-like"/>
</dbReference>
<comment type="caution">
    <text evidence="3">The sequence shown here is derived from an EMBL/GenBank/DDBJ whole genome shotgun (WGS) entry which is preliminary data.</text>
</comment>
<protein>
    <submittedName>
        <fullName evidence="3">Transposable element Tcb2 transposase</fullName>
    </submittedName>
</protein>
<reference evidence="3" key="1">
    <citation type="submission" date="2020-08" db="EMBL/GenBank/DDBJ databases">
        <title>Multicomponent nature underlies the extraordinary mechanical properties of spider dragline silk.</title>
        <authorList>
            <person name="Kono N."/>
            <person name="Nakamura H."/>
            <person name="Mori M."/>
            <person name="Yoshida Y."/>
            <person name="Ohtoshi R."/>
            <person name="Malay A.D."/>
            <person name="Moran D.A.P."/>
            <person name="Tomita M."/>
            <person name="Numata K."/>
            <person name="Arakawa K."/>
        </authorList>
    </citation>
    <scope>NUCLEOTIDE SEQUENCE</scope>
</reference>
<evidence type="ECO:0000313" key="4">
    <source>
        <dbReference type="Proteomes" id="UP000887159"/>
    </source>
</evidence>
<feature type="domain" description="Transposase Tc1-like" evidence="2">
    <location>
        <begin position="16"/>
        <end position="80"/>
    </location>
</feature>
<dbReference type="EMBL" id="BMAU01021377">
    <property type="protein sequence ID" value="GFY26737.1"/>
    <property type="molecule type" value="Genomic_DNA"/>
</dbReference>
<dbReference type="Proteomes" id="UP000887159">
    <property type="component" value="Unassembled WGS sequence"/>
</dbReference>
<keyword evidence="4" id="KW-1185">Reference proteome</keyword>
<dbReference type="GO" id="GO:0015074">
    <property type="term" value="P:DNA integration"/>
    <property type="evidence" value="ECO:0007669"/>
    <property type="project" value="InterPro"/>
</dbReference>
<organism evidence="3 4">
    <name type="scientific">Trichonephila clavipes</name>
    <name type="common">Golden silk orbweaver</name>
    <name type="synonym">Nephila clavipes</name>
    <dbReference type="NCBI Taxonomy" id="2585209"/>
    <lineage>
        <taxon>Eukaryota</taxon>
        <taxon>Metazoa</taxon>
        <taxon>Ecdysozoa</taxon>
        <taxon>Arthropoda</taxon>
        <taxon>Chelicerata</taxon>
        <taxon>Arachnida</taxon>
        <taxon>Araneae</taxon>
        <taxon>Araneomorphae</taxon>
        <taxon>Entelegynae</taxon>
        <taxon>Araneoidea</taxon>
        <taxon>Nephilidae</taxon>
        <taxon>Trichonephila</taxon>
    </lineage>
</organism>
<evidence type="ECO:0000259" key="2">
    <source>
        <dbReference type="Pfam" id="PF01498"/>
    </source>
</evidence>
<feature type="region of interest" description="Disordered" evidence="1">
    <location>
        <begin position="1"/>
        <end position="25"/>
    </location>
</feature>
<proteinExistence type="predicted"/>
<name>A0A8X6W1V0_TRICX</name>
<dbReference type="Pfam" id="PF01498">
    <property type="entry name" value="HTH_Tnp_Tc3_2"/>
    <property type="match status" value="1"/>
</dbReference>
<sequence>MPRTDQSSRKPLHRKKYTRVQPTASSAVIQAQVAPSLGTPVSSRTIRKHLAEGHFGSRLPLRELPLTPTNRQLLMEWCHER</sequence>
<evidence type="ECO:0000256" key="1">
    <source>
        <dbReference type="SAM" id="MobiDB-lite"/>
    </source>
</evidence>
<dbReference type="GO" id="GO:0003677">
    <property type="term" value="F:DNA binding"/>
    <property type="evidence" value="ECO:0007669"/>
    <property type="project" value="InterPro"/>
</dbReference>